<name>A0A7W3SYL8_9BACL</name>
<dbReference type="RefSeq" id="WP_182540380.1">
    <property type="nucleotide sequence ID" value="NZ_JACJIP010000060.1"/>
</dbReference>
<organism evidence="2 3">
    <name type="scientific">Fontibacillus solani</name>
    <dbReference type="NCBI Taxonomy" id="1572857"/>
    <lineage>
        <taxon>Bacteria</taxon>
        <taxon>Bacillati</taxon>
        <taxon>Bacillota</taxon>
        <taxon>Bacilli</taxon>
        <taxon>Bacillales</taxon>
        <taxon>Paenibacillaceae</taxon>
        <taxon>Fontibacillus</taxon>
    </lineage>
</organism>
<evidence type="ECO:0008006" key="4">
    <source>
        <dbReference type="Google" id="ProtNLM"/>
    </source>
</evidence>
<dbReference type="AlphaFoldDB" id="A0A7W3SYL8"/>
<keyword evidence="3" id="KW-1185">Reference proteome</keyword>
<feature type="signal peptide" evidence="1">
    <location>
        <begin position="1"/>
        <end position="22"/>
    </location>
</feature>
<protein>
    <recommendedName>
        <fullName evidence="4">Copper amine oxidase-like N-terminal domain-containing protein</fullName>
    </recommendedName>
</protein>
<gene>
    <name evidence="2" type="ORF">FHR92_005164</name>
</gene>
<dbReference type="EMBL" id="JACJIP010000060">
    <property type="protein sequence ID" value="MBA9088646.1"/>
    <property type="molecule type" value="Genomic_DNA"/>
</dbReference>
<keyword evidence="1" id="KW-0732">Signal</keyword>
<proteinExistence type="predicted"/>
<accession>A0A7W3SYL8</accession>
<dbReference type="Proteomes" id="UP000567067">
    <property type="component" value="Unassembled WGS sequence"/>
</dbReference>
<evidence type="ECO:0000256" key="1">
    <source>
        <dbReference type="SAM" id="SignalP"/>
    </source>
</evidence>
<comment type="caution">
    <text evidence="2">The sequence shown here is derived from an EMBL/GenBank/DDBJ whole genome shotgun (WGS) entry which is preliminary data.</text>
</comment>
<feature type="chain" id="PRO_5030625208" description="Copper amine oxidase-like N-terminal domain-containing protein" evidence="1">
    <location>
        <begin position="23"/>
        <end position="172"/>
    </location>
</feature>
<reference evidence="2 3" key="1">
    <citation type="submission" date="2020-08" db="EMBL/GenBank/DDBJ databases">
        <title>Genomic Encyclopedia of Type Strains, Phase III (KMG-III): the genomes of soil and plant-associated and newly described type strains.</title>
        <authorList>
            <person name="Whitman W."/>
        </authorList>
    </citation>
    <scope>NUCLEOTIDE SEQUENCE [LARGE SCALE GENOMIC DNA]</scope>
    <source>
        <strain evidence="2 3">CECT 8693</strain>
    </source>
</reference>
<sequence length="172" mass="18872">MKKYIAGFVAGIIFMVSASAFADTISLVGKKVTGEYSIVIDNKNIPEKGAIIDSKANVPVRALSEALGAGVKVEGKTIYITSDVGGQVEEVIIPKTEIDIKETPKTTRPIKAIQYDIDYVKDRIEIDNMGIRIIESNSDSSNKEKIELLKKTISDNEEKLKVLQEELAEAQK</sequence>
<evidence type="ECO:0000313" key="2">
    <source>
        <dbReference type="EMBL" id="MBA9088646.1"/>
    </source>
</evidence>
<evidence type="ECO:0000313" key="3">
    <source>
        <dbReference type="Proteomes" id="UP000567067"/>
    </source>
</evidence>